<name>A0A0G1KAH8_UNCK3</name>
<comment type="caution">
    <text evidence="1">The sequence shown here is derived from an EMBL/GenBank/DDBJ whole genome shotgun (WGS) entry which is preliminary data.</text>
</comment>
<dbReference type="EMBL" id="LCIJ01000001">
    <property type="protein sequence ID" value="KKT53247.1"/>
    <property type="molecule type" value="Genomic_DNA"/>
</dbReference>
<evidence type="ECO:0000313" key="1">
    <source>
        <dbReference type="EMBL" id="KKT53247.1"/>
    </source>
</evidence>
<reference evidence="1 2" key="1">
    <citation type="journal article" date="2015" name="Nature">
        <title>rRNA introns, odd ribosomes, and small enigmatic genomes across a large radiation of phyla.</title>
        <authorList>
            <person name="Brown C.T."/>
            <person name="Hug L.A."/>
            <person name="Thomas B.C."/>
            <person name="Sharon I."/>
            <person name="Castelle C.J."/>
            <person name="Singh A."/>
            <person name="Wilkins M.J."/>
            <person name="Williams K.H."/>
            <person name="Banfield J.F."/>
        </authorList>
    </citation>
    <scope>NUCLEOTIDE SEQUENCE [LARGE SCALE GENOMIC DNA]</scope>
</reference>
<sequence>MAVGLPTEEVVNLQVSVEVTNQAGMVKITLPDGQTTTWPVNLPNLSPGKYYLILSHQPQLPTKAELAELVLREILQLE</sequence>
<protein>
    <submittedName>
        <fullName evidence="1">Uncharacterized protein</fullName>
    </submittedName>
</protein>
<dbReference type="AlphaFoldDB" id="A0A0G1KAH8"/>
<gene>
    <name evidence="1" type="ORF">VE96_C0001G0002</name>
</gene>
<organism evidence="1 2">
    <name type="scientific">candidate division Kazan bacterium GW2011_GWA1_44_22</name>
    <dbReference type="NCBI Taxonomy" id="1620410"/>
    <lineage>
        <taxon>Bacteria</taxon>
        <taxon>Bacteria division Kazan-3B-28</taxon>
    </lineage>
</organism>
<proteinExistence type="predicted"/>
<evidence type="ECO:0000313" key="2">
    <source>
        <dbReference type="Proteomes" id="UP000034752"/>
    </source>
</evidence>
<accession>A0A0G1KAH8</accession>
<dbReference type="Proteomes" id="UP000034752">
    <property type="component" value="Unassembled WGS sequence"/>
</dbReference>